<accession>A0A1I1RDD9</accession>
<evidence type="ECO:0000313" key="3">
    <source>
        <dbReference type="EMBL" id="SFD32371.1"/>
    </source>
</evidence>
<evidence type="ECO:0000256" key="2">
    <source>
        <dbReference type="RuleBase" id="RU004508"/>
    </source>
</evidence>
<evidence type="ECO:0000313" key="4">
    <source>
        <dbReference type="Proteomes" id="UP000199517"/>
    </source>
</evidence>
<name>A0A1I1RDD9_9BURK</name>
<dbReference type="EMBL" id="FOMQ01000001">
    <property type="protein sequence ID" value="SFD32371.1"/>
    <property type="molecule type" value="Genomic_DNA"/>
</dbReference>
<dbReference type="InterPro" id="IPR015421">
    <property type="entry name" value="PyrdxlP-dep_Trfase_major"/>
</dbReference>
<dbReference type="CDD" id="cd00616">
    <property type="entry name" value="AHBA_syn"/>
    <property type="match status" value="1"/>
</dbReference>
<dbReference type="STRING" id="32040.SAMN04489710_10132"/>
<evidence type="ECO:0000256" key="1">
    <source>
        <dbReference type="ARBA" id="ARBA00037999"/>
    </source>
</evidence>
<gene>
    <name evidence="3" type="ORF">SAMN04489710_10132</name>
</gene>
<dbReference type="Gene3D" id="3.90.1150.10">
    <property type="entry name" value="Aspartate Aminotransferase, domain 1"/>
    <property type="match status" value="1"/>
</dbReference>
<dbReference type="Gene3D" id="3.40.640.10">
    <property type="entry name" value="Type I PLP-dependent aspartate aminotransferase-like (Major domain)"/>
    <property type="match status" value="1"/>
</dbReference>
<protein>
    <submittedName>
        <fullName evidence="3">CDP-6-deoxy-D-xylo-4-hexulose-3-dehydrase</fullName>
    </submittedName>
</protein>
<reference evidence="4" key="1">
    <citation type="submission" date="2016-10" db="EMBL/GenBank/DDBJ databases">
        <authorList>
            <person name="Varghese N."/>
            <person name="Submissions S."/>
        </authorList>
    </citation>
    <scope>NUCLEOTIDE SEQUENCE [LARGE SCALE GENOMIC DNA]</scope>
    <source>
        <strain evidence="4">DSM 7481</strain>
    </source>
</reference>
<dbReference type="PANTHER" id="PTHR30244">
    <property type="entry name" value="TRANSAMINASE"/>
    <property type="match status" value="1"/>
</dbReference>
<dbReference type="InterPro" id="IPR000653">
    <property type="entry name" value="DegT/StrS_aminotransferase"/>
</dbReference>
<dbReference type="InterPro" id="IPR015424">
    <property type="entry name" value="PyrdxlP-dep_Trfase"/>
</dbReference>
<dbReference type="InterPro" id="IPR015422">
    <property type="entry name" value="PyrdxlP-dep_Trfase_small"/>
</dbReference>
<sequence>MTAANSYPLASTTWDHEEYASLQEVITSGMFTMGPRVAAFEREFADYAGSKHAVMVSSGSAANLLMVAALFYRKQGTRLRRGDEVIVPAVSWSTTYYPLYQYGLKLKFVDIDRDTLNYDLAQLEAAITPATRLVMAVNLLGNPNDFDRISSLLEGRDIALIEDNCESMGAVFQGKQAGTIGLMGTFSSFFSHHISTMEGGLVVTDDDELHHLLVCLRAHGWTRNLPKFNHVCGEKSDDPFQESFRFVLPGYNVRPLEMSGALGSAQLRKLPGMVEVRQENARKFVALMADYPMLHVQKEIGQSSWFGFSMVLAEDAPFDRRQLVAALEAHRIDCRPIVAGNFAKNEVMSWFDHEIHGQLRNADWIDQNGLFIGNHHYPLDTEFELLRSALDTLVR</sequence>
<organism evidence="3 4">
    <name type="scientific">Paracidovorax konjaci</name>
    <dbReference type="NCBI Taxonomy" id="32040"/>
    <lineage>
        <taxon>Bacteria</taxon>
        <taxon>Pseudomonadati</taxon>
        <taxon>Pseudomonadota</taxon>
        <taxon>Betaproteobacteria</taxon>
        <taxon>Burkholderiales</taxon>
        <taxon>Comamonadaceae</taxon>
        <taxon>Paracidovorax</taxon>
    </lineage>
</organism>
<dbReference type="GO" id="GO:0000271">
    <property type="term" value="P:polysaccharide biosynthetic process"/>
    <property type="evidence" value="ECO:0007669"/>
    <property type="project" value="TreeGrafter"/>
</dbReference>
<keyword evidence="4" id="KW-1185">Reference proteome</keyword>
<dbReference type="SUPFAM" id="SSF53383">
    <property type="entry name" value="PLP-dependent transferases"/>
    <property type="match status" value="1"/>
</dbReference>
<dbReference type="GO" id="GO:0030170">
    <property type="term" value="F:pyridoxal phosphate binding"/>
    <property type="evidence" value="ECO:0007669"/>
    <property type="project" value="TreeGrafter"/>
</dbReference>
<keyword evidence="2" id="KW-0663">Pyridoxal phosphate</keyword>
<proteinExistence type="inferred from homology"/>
<dbReference type="AlphaFoldDB" id="A0A1I1RDD9"/>
<dbReference type="PIRSF" id="PIRSF000390">
    <property type="entry name" value="PLP_StrS"/>
    <property type="match status" value="1"/>
</dbReference>
<dbReference type="PANTHER" id="PTHR30244:SF34">
    <property type="entry name" value="DTDP-4-AMINO-4,6-DIDEOXYGALACTOSE TRANSAMINASE"/>
    <property type="match status" value="1"/>
</dbReference>
<dbReference type="Pfam" id="PF01041">
    <property type="entry name" value="DegT_DnrJ_EryC1"/>
    <property type="match status" value="1"/>
</dbReference>
<dbReference type="Proteomes" id="UP000199517">
    <property type="component" value="Unassembled WGS sequence"/>
</dbReference>
<dbReference type="GO" id="GO:0008483">
    <property type="term" value="F:transaminase activity"/>
    <property type="evidence" value="ECO:0007669"/>
    <property type="project" value="TreeGrafter"/>
</dbReference>
<comment type="similarity">
    <text evidence="1 2">Belongs to the DegT/DnrJ/EryC1 family.</text>
</comment>